<dbReference type="HOGENOM" id="CLU_608134_0_0_0"/>
<dbReference type="InterPro" id="IPR011989">
    <property type="entry name" value="ARM-like"/>
</dbReference>
<dbReference type="Proteomes" id="UP000001887">
    <property type="component" value="Chromosome"/>
</dbReference>
<accession>D2R771</accession>
<evidence type="ECO:0008006" key="3">
    <source>
        <dbReference type="Google" id="ProtNLM"/>
    </source>
</evidence>
<proteinExistence type="predicted"/>
<dbReference type="EMBL" id="CP001848">
    <property type="protein sequence ID" value="ADB15567.1"/>
    <property type="molecule type" value="Genomic_DNA"/>
</dbReference>
<dbReference type="AlphaFoldDB" id="D2R771"/>
<dbReference type="PANTHER" id="PTHR13318">
    <property type="entry name" value="PARTNER OF PAIRED, ISOFORM B-RELATED"/>
    <property type="match status" value="1"/>
</dbReference>
<name>D2R771_PIRSD</name>
<reference evidence="1 2" key="1">
    <citation type="journal article" date="2009" name="Stand. Genomic Sci.">
        <title>Complete genome sequence of Pirellula staleyi type strain (ATCC 27377).</title>
        <authorList>
            <person name="Clum A."/>
            <person name="Tindall B.J."/>
            <person name="Sikorski J."/>
            <person name="Ivanova N."/>
            <person name="Mavrommatis K."/>
            <person name="Lucas S."/>
            <person name="Glavina del Rio T."/>
            <person name="Nolan M."/>
            <person name="Chen F."/>
            <person name="Tice H."/>
            <person name="Pitluck S."/>
            <person name="Cheng J.F."/>
            <person name="Chertkov O."/>
            <person name="Brettin T."/>
            <person name="Han C."/>
            <person name="Detter J.C."/>
            <person name="Kuske C."/>
            <person name="Bruce D."/>
            <person name="Goodwin L."/>
            <person name="Ovchinikova G."/>
            <person name="Pati A."/>
            <person name="Mikhailova N."/>
            <person name="Chen A."/>
            <person name="Palaniappan K."/>
            <person name="Land M."/>
            <person name="Hauser L."/>
            <person name="Chang Y.J."/>
            <person name="Jeffries C.D."/>
            <person name="Chain P."/>
            <person name="Rohde M."/>
            <person name="Goker M."/>
            <person name="Bristow J."/>
            <person name="Eisen J.A."/>
            <person name="Markowitz V."/>
            <person name="Hugenholtz P."/>
            <person name="Kyrpides N.C."/>
            <person name="Klenk H.P."/>
            <person name="Lapidus A."/>
        </authorList>
    </citation>
    <scope>NUCLEOTIDE SEQUENCE [LARGE SCALE GENOMIC DNA]</scope>
    <source>
        <strain evidence="2">ATCC 27377 / DSM 6068 / ICPB 4128</strain>
    </source>
</reference>
<dbReference type="Gene3D" id="1.25.10.10">
    <property type="entry name" value="Leucine-rich Repeat Variant"/>
    <property type="match status" value="1"/>
</dbReference>
<dbReference type="Gene3D" id="3.80.10.10">
    <property type="entry name" value="Ribonuclease Inhibitor"/>
    <property type="match status" value="2"/>
</dbReference>
<evidence type="ECO:0000313" key="1">
    <source>
        <dbReference type="EMBL" id="ADB15567.1"/>
    </source>
</evidence>
<organism evidence="1 2">
    <name type="scientific">Pirellula staleyi (strain ATCC 27377 / DSM 6068 / ICPB 4128)</name>
    <name type="common">Pirella staleyi</name>
    <dbReference type="NCBI Taxonomy" id="530564"/>
    <lineage>
        <taxon>Bacteria</taxon>
        <taxon>Pseudomonadati</taxon>
        <taxon>Planctomycetota</taxon>
        <taxon>Planctomycetia</taxon>
        <taxon>Pirellulales</taxon>
        <taxon>Pirellulaceae</taxon>
        <taxon>Pirellula</taxon>
    </lineage>
</organism>
<dbReference type="SUPFAM" id="SSF52047">
    <property type="entry name" value="RNI-like"/>
    <property type="match status" value="1"/>
</dbReference>
<keyword evidence="2" id="KW-1185">Reference proteome</keyword>
<gene>
    <name evidence="1" type="ordered locus">Psta_0882</name>
</gene>
<dbReference type="STRING" id="530564.Psta_0882"/>
<dbReference type="eggNOG" id="COG4886">
    <property type="taxonomic scope" value="Bacteria"/>
</dbReference>
<dbReference type="KEGG" id="psl:Psta_0882"/>
<protein>
    <recommendedName>
        <fullName evidence="3">Leucine Rich repeats (2 copies)</fullName>
    </recommendedName>
</protein>
<dbReference type="GO" id="GO:0031146">
    <property type="term" value="P:SCF-dependent proteasomal ubiquitin-dependent protein catabolic process"/>
    <property type="evidence" value="ECO:0007669"/>
    <property type="project" value="TreeGrafter"/>
</dbReference>
<dbReference type="InterPro" id="IPR032675">
    <property type="entry name" value="LRR_dom_sf"/>
</dbReference>
<evidence type="ECO:0000313" key="2">
    <source>
        <dbReference type="Proteomes" id="UP000001887"/>
    </source>
</evidence>
<sequence length="450" mass="49096" precursor="true">MESMPLTHRISESLSPQRLALRAGLATTLIAALWLVLVTHTVQAEEPVTSTIERSSSADLDEAVLLLASSEFSERQRGFLTLREAGIEAVDHLTGAASSSDAEVRHRALELLCDLGLSPRDPTHLAEQALAQLAEQSMGVTSRNAASALRRLQVAREDRAIEEIRRLGGTVNAQDHGRGPYSIQIRQGWLGGDEGVDHVVQLGNIQWLSLEGSDVTDAVLPKLAKIPEIKRLFLGSTKLSGGGLATLAPLVDLEYLSLKQLPIDDRDLQELPEFPKLMSLGLDFTEVTDAGLTKLPKFAMLDTLWLDATRVTDEGMLEVAKISTLRSLFMPATQVKGPGFSHLMKLASLRYLSLKGVQLDDVALQHLVGLENIEILGLDHTNVTDKQIEQLVGMTRLKTLWLSKTAVTDGAIESLSKIRSLQTVYLHGSEVSADGAERLRRELPGCHVSR</sequence>
<dbReference type="GO" id="GO:0019005">
    <property type="term" value="C:SCF ubiquitin ligase complex"/>
    <property type="evidence" value="ECO:0007669"/>
    <property type="project" value="TreeGrafter"/>
</dbReference>